<dbReference type="AlphaFoldDB" id="A0A4R0IXU5"/>
<feature type="coiled-coil region" evidence="1">
    <location>
        <begin position="167"/>
        <end position="208"/>
    </location>
</feature>
<dbReference type="RefSeq" id="WP_131497398.1">
    <property type="nucleotide sequence ID" value="NZ_SJKC01000002.1"/>
</dbReference>
<evidence type="ECO:0000313" key="3">
    <source>
        <dbReference type="Proteomes" id="UP000294225"/>
    </source>
</evidence>
<sequence length="345" mass="37541">MSATAPTPAEVFPPRQVRDGRRPFLRVADRQPLATGRSRGPTPQQALSDYKVGDVVLGRLAVVGRSNLVVELFPGVTVPVETEAAQAACDDPTDLWVAGEVLAFIVLARGSGESGWRLAQAQDGHRATRTPPALREGGTAWITDADLMVKATGHGPALVPVTEDRRAASLADRLSRALRDADKARAQLRVLRAQNQTALEALDTLEGDHHRFAGPEEQLRFEVQLAYARRTTPAEKKDLPMRPWILGPDFLTSLESVGGIARQKVVDVVVDIVTGRACNSAGRSLHRFRAGDGGASAIRTRADGATCWRIALQKNTPAARRLHYWTTPCGQIELTDVRRHDDTRN</sequence>
<comment type="caution">
    <text evidence="2">The sequence shown here is derived from an EMBL/GenBank/DDBJ whole genome shotgun (WGS) entry which is preliminary data.</text>
</comment>
<proteinExistence type="predicted"/>
<dbReference type="EMBL" id="SJKC01000002">
    <property type="protein sequence ID" value="TCC38891.1"/>
    <property type="molecule type" value="Genomic_DNA"/>
</dbReference>
<evidence type="ECO:0000313" key="2">
    <source>
        <dbReference type="EMBL" id="TCC38891.1"/>
    </source>
</evidence>
<dbReference type="Proteomes" id="UP000294225">
    <property type="component" value="Unassembled WGS sequence"/>
</dbReference>
<protein>
    <recommendedName>
        <fullName evidence="4">S1 motif domain-containing protein</fullName>
    </recommendedName>
</protein>
<accession>A0A4R0IXU5</accession>
<gene>
    <name evidence="2" type="ORF">E0H92_21230</name>
</gene>
<name>A0A4R0IXU5_9ACTN</name>
<evidence type="ECO:0000256" key="1">
    <source>
        <dbReference type="SAM" id="Coils"/>
    </source>
</evidence>
<evidence type="ECO:0008006" key="4">
    <source>
        <dbReference type="Google" id="ProtNLM"/>
    </source>
</evidence>
<reference evidence="2 3" key="1">
    <citation type="submission" date="2019-02" db="EMBL/GenBank/DDBJ databases">
        <title>Kribbella capetownensis sp. nov. and Kribbella speibonae sp. nov., isolated from soil.</title>
        <authorList>
            <person name="Curtis S.M."/>
            <person name="Norton I."/>
            <person name="Everest G.J."/>
            <person name="Meyers P.R."/>
        </authorList>
    </citation>
    <scope>NUCLEOTIDE SEQUENCE [LARGE SCALE GENOMIC DNA]</scope>
    <source>
        <strain evidence="2 3">YM55</strain>
    </source>
</reference>
<keyword evidence="1" id="KW-0175">Coiled coil</keyword>
<organism evidence="2 3">
    <name type="scientific">Kribbella speibonae</name>
    <dbReference type="NCBI Taxonomy" id="1572660"/>
    <lineage>
        <taxon>Bacteria</taxon>
        <taxon>Bacillati</taxon>
        <taxon>Actinomycetota</taxon>
        <taxon>Actinomycetes</taxon>
        <taxon>Propionibacteriales</taxon>
        <taxon>Kribbellaceae</taxon>
        <taxon>Kribbella</taxon>
    </lineage>
</organism>